<evidence type="ECO:0000256" key="2">
    <source>
        <dbReference type="ARBA" id="ARBA00022801"/>
    </source>
</evidence>
<dbReference type="GO" id="GO:0008270">
    <property type="term" value="F:zinc ion binding"/>
    <property type="evidence" value="ECO:0007669"/>
    <property type="project" value="InterPro"/>
</dbReference>
<dbReference type="Gene3D" id="3.30.70.2330">
    <property type="match status" value="1"/>
</dbReference>
<organism evidence="4 5">
    <name type="scientific">Hyphococcus flavus</name>
    <dbReference type="NCBI Taxonomy" id="1866326"/>
    <lineage>
        <taxon>Bacteria</taxon>
        <taxon>Pseudomonadati</taxon>
        <taxon>Pseudomonadota</taxon>
        <taxon>Alphaproteobacteria</taxon>
        <taxon>Parvularculales</taxon>
        <taxon>Parvularculaceae</taxon>
        <taxon>Hyphococcus</taxon>
    </lineage>
</organism>
<evidence type="ECO:0000259" key="3">
    <source>
        <dbReference type="Pfam" id="PF08797"/>
    </source>
</evidence>
<dbReference type="EMBL" id="CP118166">
    <property type="protein sequence ID" value="WDI30554.1"/>
    <property type="molecule type" value="Genomic_DNA"/>
</dbReference>
<reference evidence="4" key="1">
    <citation type="submission" date="2023-02" db="EMBL/GenBank/DDBJ databases">
        <title>Genome sequence of Hyphococcus flavus.</title>
        <authorList>
            <person name="Rong J.-C."/>
            <person name="Zhao Q."/>
            <person name="Yi M."/>
            <person name="Wu J.-Y."/>
        </authorList>
    </citation>
    <scope>NUCLEOTIDE SEQUENCE</scope>
    <source>
        <strain evidence="4">MCCC 1K03223</strain>
    </source>
</reference>
<accession>A0AAF0CEQ0</accession>
<dbReference type="GO" id="GO:0016818">
    <property type="term" value="F:hydrolase activity, acting on acid anhydrides, in phosphorus-containing anhydrides"/>
    <property type="evidence" value="ECO:0007669"/>
    <property type="project" value="InterPro"/>
</dbReference>
<dbReference type="AlphaFoldDB" id="A0AAF0CEQ0"/>
<dbReference type="InterPro" id="IPR014905">
    <property type="entry name" value="HIRAN"/>
</dbReference>
<proteinExistence type="predicted"/>
<dbReference type="KEGG" id="hfl:PUV54_11360"/>
<dbReference type="GO" id="GO:0003676">
    <property type="term" value="F:nucleic acid binding"/>
    <property type="evidence" value="ECO:0007669"/>
    <property type="project" value="InterPro"/>
</dbReference>
<evidence type="ECO:0000313" key="5">
    <source>
        <dbReference type="Proteomes" id="UP001214043"/>
    </source>
</evidence>
<evidence type="ECO:0000256" key="1">
    <source>
        <dbReference type="ARBA" id="ARBA00022723"/>
    </source>
</evidence>
<dbReference type="Pfam" id="PF08797">
    <property type="entry name" value="HIRAN"/>
    <property type="match status" value="1"/>
</dbReference>
<feature type="domain" description="HIRAN" evidence="3">
    <location>
        <begin position="143"/>
        <end position="217"/>
    </location>
</feature>
<dbReference type="Proteomes" id="UP001214043">
    <property type="component" value="Chromosome"/>
</dbReference>
<protein>
    <recommendedName>
        <fullName evidence="3">HIRAN domain-containing protein</fullName>
    </recommendedName>
</protein>
<evidence type="ECO:0000313" key="4">
    <source>
        <dbReference type="EMBL" id="WDI30554.1"/>
    </source>
</evidence>
<keyword evidence="5" id="KW-1185">Reference proteome</keyword>
<dbReference type="RefSeq" id="WP_274492356.1">
    <property type="nucleotide sequence ID" value="NZ_CP118166.1"/>
</dbReference>
<sequence length="231" mass="26922">MRLITKICEPSKLILAWKPVDTRKSRRHFPVGIFERQRDKILFRWLSDTEDFSLALNEGFDVLFGNDRGNSSEPQRIFDVLSKRLPRRDRPDYEKYLAQFRINPDVNISTFAMLGYTEARLASDGYSIIDTLESASKGCQYFHEVVGYHYYAKNLTGQILHSQVEFRHEPQNKYDPNAVGIFLRNQLCGYVNRLRAPMLNQILKNYTVTAYLESINGSKDKPVAHVFFELE</sequence>
<gene>
    <name evidence="4" type="ORF">PUV54_11360</name>
</gene>
<keyword evidence="1" id="KW-0479">Metal-binding</keyword>
<keyword evidence="2" id="KW-0378">Hydrolase</keyword>
<name>A0AAF0CEQ0_9PROT</name>